<dbReference type="EMBL" id="CAXDID020000523">
    <property type="protein sequence ID" value="CAL6099720.1"/>
    <property type="molecule type" value="Genomic_DNA"/>
</dbReference>
<protein>
    <submittedName>
        <fullName evidence="2">Hypothetical_protein</fullName>
    </submittedName>
</protein>
<reference evidence="1" key="1">
    <citation type="submission" date="2023-06" db="EMBL/GenBank/DDBJ databases">
        <authorList>
            <person name="Kurt Z."/>
        </authorList>
    </citation>
    <scope>NUCLEOTIDE SEQUENCE</scope>
</reference>
<gene>
    <name evidence="1" type="ORF">HINF_LOCUS55859</name>
    <name evidence="2" type="ORF">HINF_LOCUS70215</name>
</gene>
<dbReference type="EMBL" id="CATOUU010001033">
    <property type="protein sequence ID" value="CAI9968214.1"/>
    <property type="molecule type" value="Genomic_DNA"/>
</dbReference>
<evidence type="ECO:0000313" key="2">
    <source>
        <dbReference type="EMBL" id="CAL6099720.1"/>
    </source>
</evidence>
<evidence type="ECO:0000313" key="1">
    <source>
        <dbReference type="EMBL" id="CAI9968214.1"/>
    </source>
</evidence>
<organism evidence="1">
    <name type="scientific">Hexamita inflata</name>
    <dbReference type="NCBI Taxonomy" id="28002"/>
    <lineage>
        <taxon>Eukaryota</taxon>
        <taxon>Metamonada</taxon>
        <taxon>Diplomonadida</taxon>
        <taxon>Hexamitidae</taxon>
        <taxon>Hexamitinae</taxon>
        <taxon>Hexamita</taxon>
    </lineage>
</organism>
<sequence length="102" mass="11786">MSLCKVTVKKFFRETSFSDLKYLQLDNMIIIELPTENMCVDLNTCKRNITECGNLLYQFKNTTIEITQIKSDIKVSPVLTRSGSIDCDQNDTQQNDIQLEKK</sequence>
<reference evidence="2 3" key="2">
    <citation type="submission" date="2024-07" db="EMBL/GenBank/DDBJ databases">
        <authorList>
            <person name="Akdeniz Z."/>
        </authorList>
    </citation>
    <scope>NUCLEOTIDE SEQUENCE [LARGE SCALE GENOMIC DNA]</scope>
</reference>
<proteinExistence type="predicted"/>
<evidence type="ECO:0000313" key="3">
    <source>
        <dbReference type="Proteomes" id="UP001642409"/>
    </source>
</evidence>
<dbReference type="AlphaFoldDB" id="A0AA86UU97"/>
<accession>A0AA86UU97</accession>
<dbReference type="Proteomes" id="UP001642409">
    <property type="component" value="Unassembled WGS sequence"/>
</dbReference>
<name>A0AA86UU97_9EUKA</name>
<keyword evidence="3" id="KW-1185">Reference proteome</keyword>
<comment type="caution">
    <text evidence="1">The sequence shown here is derived from an EMBL/GenBank/DDBJ whole genome shotgun (WGS) entry which is preliminary data.</text>
</comment>